<feature type="signal peptide" evidence="1">
    <location>
        <begin position="1"/>
        <end position="24"/>
    </location>
</feature>
<evidence type="ECO:0000256" key="1">
    <source>
        <dbReference type="SAM" id="SignalP"/>
    </source>
</evidence>
<gene>
    <name evidence="2" type="ORF">M0R45_011598</name>
</gene>
<evidence type="ECO:0000313" key="2">
    <source>
        <dbReference type="EMBL" id="KAK9946121.1"/>
    </source>
</evidence>
<feature type="chain" id="PRO_5043396704" evidence="1">
    <location>
        <begin position="25"/>
        <end position="128"/>
    </location>
</feature>
<accession>A0AAW1YDI0</accession>
<reference evidence="2 3" key="1">
    <citation type="journal article" date="2023" name="G3 (Bethesda)">
        <title>A chromosome-length genome assembly and annotation of blackberry (Rubus argutus, cv. 'Hillquist').</title>
        <authorList>
            <person name="Bruna T."/>
            <person name="Aryal R."/>
            <person name="Dudchenko O."/>
            <person name="Sargent D.J."/>
            <person name="Mead D."/>
            <person name="Buti M."/>
            <person name="Cavallini A."/>
            <person name="Hytonen T."/>
            <person name="Andres J."/>
            <person name="Pham M."/>
            <person name="Weisz D."/>
            <person name="Mascagni F."/>
            <person name="Usai G."/>
            <person name="Natali L."/>
            <person name="Bassil N."/>
            <person name="Fernandez G.E."/>
            <person name="Lomsadze A."/>
            <person name="Armour M."/>
            <person name="Olukolu B."/>
            <person name="Poorten T."/>
            <person name="Britton C."/>
            <person name="Davik J."/>
            <person name="Ashrafi H."/>
            <person name="Aiden E.L."/>
            <person name="Borodovsky M."/>
            <person name="Worthington M."/>
        </authorList>
    </citation>
    <scope>NUCLEOTIDE SEQUENCE [LARGE SCALE GENOMIC DNA]</scope>
    <source>
        <strain evidence="2">PI 553951</strain>
    </source>
</reference>
<evidence type="ECO:0000313" key="3">
    <source>
        <dbReference type="Proteomes" id="UP001457282"/>
    </source>
</evidence>
<name>A0AAW1YDI0_RUBAR</name>
<dbReference type="Proteomes" id="UP001457282">
    <property type="component" value="Unassembled WGS sequence"/>
</dbReference>
<keyword evidence="3" id="KW-1185">Reference proteome</keyword>
<comment type="caution">
    <text evidence="2">The sequence shown here is derived from an EMBL/GenBank/DDBJ whole genome shotgun (WGS) entry which is preliminary data.</text>
</comment>
<dbReference type="EMBL" id="JBEDUW010000002">
    <property type="protein sequence ID" value="KAK9946121.1"/>
    <property type="molecule type" value="Genomic_DNA"/>
</dbReference>
<protein>
    <submittedName>
        <fullName evidence="2">Uncharacterized protein</fullName>
    </submittedName>
</protein>
<sequence length="128" mass="13575">MSPKSSSSILLALFLALMISATTASFNEELIKSKLTETLSNQDLLKSKIIEDMNRIAGAPVANAPQVDDAVAGFFKSASAPHSDFQDYEEIYPPKASPSEASGCSSQVASGILSFGVVIRFITFLVAL</sequence>
<dbReference type="AlphaFoldDB" id="A0AAW1YDI0"/>
<organism evidence="2 3">
    <name type="scientific">Rubus argutus</name>
    <name type="common">Southern blackberry</name>
    <dbReference type="NCBI Taxonomy" id="59490"/>
    <lineage>
        <taxon>Eukaryota</taxon>
        <taxon>Viridiplantae</taxon>
        <taxon>Streptophyta</taxon>
        <taxon>Embryophyta</taxon>
        <taxon>Tracheophyta</taxon>
        <taxon>Spermatophyta</taxon>
        <taxon>Magnoliopsida</taxon>
        <taxon>eudicotyledons</taxon>
        <taxon>Gunneridae</taxon>
        <taxon>Pentapetalae</taxon>
        <taxon>rosids</taxon>
        <taxon>fabids</taxon>
        <taxon>Rosales</taxon>
        <taxon>Rosaceae</taxon>
        <taxon>Rosoideae</taxon>
        <taxon>Rosoideae incertae sedis</taxon>
        <taxon>Rubus</taxon>
    </lineage>
</organism>
<keyword evidence="1" id="KW-0732">Signal</keyword>
<proteinExistence type="predicted"/>